<name>A0ABP8U778_9ACTN</name>
<evidence type="ECO:0000313" key="2">
    <source>
        <dbReference type="Proteomes" id="UP001501442"/>
    </source>
</evidence>
<reference evidence="2" key="1">
    <citation type="journal article" date="2019" name="Int. J. Syst. Evol. Microbiol.">
        <title>The Global Catalogue of Microorganisms (GCM) 10K type strain sequencing project: providing services to taxonomists for standard genome sequencing and annotation.</title>
        <authorList>
            <consortium name="The Broad Institute Genomics Platform"/>
            <consortium name="The Broad Institute Genome Sequencing Center for Infectious Disease"/>
            <person name="Wu L."/>
            <person name="Ma J."/>
        </authorList>
    </citation>
    <scope>NUCLEOTIDE SEQUENCE [LARGE SCALE GENOMIC DNA]</scope>
    <source>
        <strain evidence="2">JCM 17939</strain>
    </source>
</reference>
<evidence type="ECO:0000313" key="1">
    <source>
        <dbReference type="EMBL" id="GAA4622783.1"/>
    </source>
</evidence>
<gene>
    <name evidence="1" type="ORF">GCM10023196_016370</name>
</gene>
<keyword evidence="2" id="KW-1185">Reference proteome</keyword>
<sequence length="218" mass="23864">MTTDLRPDLESLRTAATTFAGFTGVDRASAVFAQATAPRPDLTVPAHRRALLTWLNAWGCRIRYPRPGEPDLFDLSVGAWWDRRRHALPDEDTALSALTDEAIAELGECYADLVTANVGSPVRRRSLGPTAASKLLHVLRPKALMPWDEAIADHLHGARDAAAYAAHQRLGRAWATALLAEAGVDEEELAGRLGRPGRPLAKLLDDYCYLRFTRSESG</sequence>
<protein>
    <submittedName>
        <fullName evidence="1">Uncharacterized protein</fullName>
    </submittedName>
</protein>
<accession>A0ABP8U778</accession>
<dbReference type="EMBL" id="BAABHK010000002">
    <property type="protein sequence ID" value="GAA4622783.1"/>
    <property type="molecule type" value="Genomic_DNA"/>
</dbReference>
<dbReference type="Proteomes" id="UP001501442">
    <property type="component" value="Unassembled WGS sequence"/>
</dbReference>
<comment type="caution">
    <text evidence="1">The sequence shown here is derived from an EMBL/GenBank/DDBJ whole genome shotgun (WGS) entry which is preliminary data.</text>
</comment>
<dbReference type="RefSeq" id="WP_345430040.1">
    <property type="nucleotide sequence ID" value="NZ_BAABHK010000002.1"/>
</dbReference>
<organism evidence="1 2">
    <name type="scientific">Actinoallomurus vinaceus</name>
    <dbReference type="NCBI Taxonomy" id="1080074"/>
    <lineage>
        <taxon>Bacteria</taxon>
        <taxon>Bacillati</taxon>
        <taxon>Actinomycetota</taxon>
        <taxon>Actinomycetes</taxon>
        <taxon>Streptosporangiales</taxon>
        <taxon>Thermomonosporaceae</taxon>
        <taxon>Actinoallomurus</taxon>
    </lineage>
</organism>
<proteinExistence type="predicted"/>